<dbReference type="InterPro" id="IPR033469">
    <property type="entry name" value="CYTH-like_dom_sf"/>
</dbReference>
<evidence type="ECO:0000313" key="3">
    <source>
        <dbReference type="Proteomes" id="UP000236745"/>
    </source>
</evidence>
<gene>
    <name evidence="2" type="ORF">SAMN05444390_102104</name>
</gene>
<accession>A0A1H6ANS0</accession>
<dbReference type="Proteomes" id="UP000236745">
    <property type="component" value="Unassembled WGS sequence"/>
</dbReference>
<protein>
    <submittedName>
        <fullName evidence="2">Inorganic triphosphatase YgiF, contains CYTH and CHAD domains</fullName>
    </submittedName>
</protein>
<dbReference type="EMBL" id="FNVQ01000002">
    <property type="protein sequence ID" value="SEG49717.1"/>
    <property type="molecule type" value="Genomic_DNA"/>
</dbReference>
<name>A0A1H6ANS0_9GAMM</name>
<proteinExistence type="predicted"/>
<dbReference type="PANTHER" id="PTHR39569">
    <property type="entry name" value="INORGANIC TRIPHOSPHATASE"/>
    <property type="match status" value="1"/>
</dbReference>
<dbReference type="Pfam" id="PF01928">
    <property type="entry name" value="CYTH"/>
    <property type="match status" value="1"/>
</dbReference>
<dbReference type="SUPFAM" id="SSF55154">
    <property type="entry name" value="CYTH-like phosphatases"/>
    <property type="match status" value="1"/>
</dbReference>
<evidence type="ECO:0000313" key="2">
    <source>
        <dbReference type="EMBL" id="SEG49717.1"/>
    </source>
</evidence>
<dbReference type="PROSITE" id="PS51707">
    <property type="entry name" value="CYTH"/>
    <property type="match status" value="1"/>
</dbReference>
<evidence type="ECO:0000259" key="1">
    <source>
        <dbReference type="PROSITE" id="PS51707"/>
    </source>
</evidence>
<organism evidence="2 3">
    <name type="scientific">Marinobacterium lutimaris</name>
    <dbReference type="NCBI Taxonomy" id="568106"/>
    <lineage>
        <taxon>Bacteria</taxon>
        <taxon>Pseudomonadati</taxon>
        <taxon>Pseudomonadota</taxon>
        <taxon>Gammaproteobacteria</taxon>
        <taxon>Oceanospirillales</taxon>
        <taxon>Oceanospirillaceae</taxon>
        <taxon>Marinobacterium</taxon>
    </lineage>
</organism>
<dbReference type="InterPro" id="IPR039013">
    <property type="entry name" value="YgiF"/>
</dbReference>
<dbReference type="PANTHER" id="PTHR39569:SF1">
    <property type="entry name" value="INORGANIC TRIPHOSPHATASE"/>
    <property type="match status" value="1"/>
</dbReference>
<dbReference type="InterPro" id="IPR023577">
    <property type="entry name" value="CYTH_domain"/>
</dbReference>
<dbReference type="CDD" id="cd07756">
    <property type="entry name" value="CYTH-like_Pase_CHAD"/>
    <property type="match status" value="1"/>
</dbReference>
<dbReference type="GO" id="GO:0046872">
    <property type="term" value="F:metal ion binding"/>
    <property type="evidence" value="ECO:0007669"/>
    <property type="project" value="TreeGrafter"/>
</dbReference>
<reference evidence="2 3" key="1">
    <citation type="submission" date="2016-10" db="EMBL/GenBank/DDBJ databases">
        <authorList>
            <person name="de Groot N.N."/>
        </authorList>
    </citation>
    <scope>NUCLEOTIDE SEQUENCE [LARGE SCALE GENOMIC DNA]</scope>
    <source>
        <strain evidence="2 3">DSM 22012</strain>
    </source>
</reference>
<dbReference type="Gene3D" id="2.40.320.10">
    <property type="entry name" value="Hypothetical Protein Pfu-838710-001"/>
    <property type="match status" value="1"/>
</dbReference>
<dbReference type="GO" id="GO:0050355">
    <property type="term" value="F:inorganic triphosphate phosphatase activity"/>
    <property type="evidence" value="ECO:0007669"/>
    <property type="project" value="InterPro"/>
</dbReference>
<feature type="domain" description="CYTH" evidence="1">
    <location>
        <begin position="2"/>
        <end position="207"/>
    </location>
</feature>
<dbReference type="OrthoDB" id="3034217at2"/>
<keyword evidence="3" id="KW-1185">Reference proteome</keyword>
<dbReference type="RefSeq" id="WP_104003214.1">
    <property type="nucleotide sequence ID" value="NZ_FNVQ01000002.1"/>
</dbReference>
<dbReference type="AlphaFoldDB" id="A0A1H6ANS0"/>
<sequence length="367" mass="40464">MLTETEIKLRLPDPLEVDPTSLPIFQQRRSGGWKQVELFNQYYDTPGLALDRAGYALRLRRDGDQIIQTFKGRGESLAGFSVRDEWDWYLDRDQLDLQRLAELDLPEVLNSETVSALTPLFRTDFQRTKGLLNWSFAGQPVEVEVALDLGEATAEGQASGICELELELRQGPAEALFAFARELAAQLPIMPWDSAKAERGYRLVDPQRMPATPTLDKAVFNQPLAQALPVLGSYLLANAQSASEQLSLGVAGASGSVEHALALMAEFEHLLQCAGVEIAAEFGGLAERLRRELFVDMPIDAEYQAELFSRLQRHCGWGVLMLGCSERLFLWRLSGGKGLAEGCASSLAELCSGTATLCGLDRLRSET</sequence>
<dbReference type="SMART" id="SM01118">
    <property type="entry name" value="CYTH"/>
    <property type="match status" value="1"/>
</dbReference>